<evidence type="ECO:0000313" key="2">
    <source>
        <dbReference type="EMBL" id="BDR54644.1"/>
    </source>
</evidence>
<protein>
    <submittedName>
        <fullName evidence="2">Uncharacterized protein</fullName>
    </submittedName>
</protein>
<organism evidence="2 3">
    <name type="scientific">Bombiscardovia apis</name>
    <dbReference type="NCBI Taxonomy" id="2932182"/>
    <lineage>
        <taxon>Bacteria</taxon>
        <taxon>Bacillati</taxon>
        <taxon>Actinomycetota</taxon>
        <taxon>Actinomycetes</taxon>
        <taxon>Bifidobacteriales</taxon>
        <taxon>Bifidobacteriaceae</taxon>
        <taxon>Bombiscardovia</taxon>
    </lineage>
</organism>
<keyword evidence="1" id="KW-0472">Membrane</keyword>
<evidence type="ECO:0000313" key="3">
    <source>
        <dbReference type="Proteomes" id="UP001321748"/>
    </source>
</evidence>
<dbReference type="Proteomes" id="UP001321748">
    <property type="component" value="Chromosome"/>
</dbReference>
<keyword evidence="1" id="KW-1133">Transmembrane helix</keyword>
<gene>
    <name evidence="2" type="ORF">KIMH_07550</name>
</gene>
<dbReference type="EMBL" id="AP026800">
    <property type="protein sequence ID" value="BDR54644.1"/>
    <property type="molecule type" value="Genomic_DNA"/>
</dbReference>
<evidence type="ECO:0000256" key="1">
    <source>
        <dbReference type="SAM" id="Phobius"/>
    </source>
</evidence>
<reference evidence="2 3" key="1">
    <citation type="journal article" date="2023" name="Microbiol. Spectr.">
        <title>Symbiosis of Carpenter Bees with Uncharacterized Lactic Acid Bacteria Showing NAD Auxotrophy.</title>
        <authorList>
            <person name="Kawasaki S."/>
            <person name="Ozawa K."/>
            <person name="Mori T."/>
            <person name="Yamamoto A."/>
            <person name="Ito M."/>
            <person name="Ohkuma M."/>
            <person name="Sakamoto M."/>
            <person name="Matsutani M."/>
        </authorList>
    </citation>
    <scope>NUCLEOTIDE SEQUENCE [LARGE SCALE GENOMIC DNA]</scope>
    <source>
        <strain evidence="2 3">KimH</strain>
    </source>
</reference>
<feature type="transmembrane region" description="Helical" evidence="1">
    <location>
        <begin position="6"/>
        <end position="25"/>
    </location>
</feature>
<dbReference type="RefSeq" id="WP_317642163.1">
    <property type="nucleotide sequence ID" value="NZ_AP026800.1"/>
</dbReference>
<keyword evidence="1" id="KW-0812">Transmembrane</keyword>
<sequence length="104" mass="11906">MTGWIWPILVVFMLVMLVCGAMYVFRRARDASRVATSLAAAIQQRLSAAQQTEPTQADETPAFTQPLSASSDRYAQAHKRVIERKAQTRVRHEMKWADWAHFNE</sequence>
<proteinExistence type="predicted"/>
<accession>A0ABN6SF53</accession>
<name>A0ABN6SF53_9BIFI</name>
<keyword evidence="3" id="KW-1185">Reference proteome</keyword>